<protein>
    <submittedName>
        <fullName evidence="1">Uncharacterized protein</fullName>
    </submittedName>
</protein>
<comment type="caution">
    <text evidence="1">The sequence shown here is derived from an EMBL/GenBank/DDBJ whole genome shotgun (WGS) entry which is preliminary data.</text>
</comment>
<organism evidence="1 2">
    <name type="scientific">Macrosiphum euphorbiae</name>
    <name type="common">potato aphid</name>
    <dbReference type="NCBI Taxonomy" id="13131"/>
    <lineage>
        <taxon>Eukaryota</taxon>
        <taxon>Metazoa</taxon>
        <taxon>Ecdysozoa</taxon>
        <taxon>Arthropoda</taxon>
        <taxon>Hexapoda</taxon>
        <taxon>Insecta</taxon>
        <taxon>Pterygota</taxon>
        <taxon>Neoptera</taxon>
        <taxon>Paraneoptera</taxon>
        <taxon>Hemiptera</taxon>
        <taxon>Sternorrhyncha</taxon>
        <taxon>Aphidomorpha</taxon>
        <taxon>Aphidoidea</taxon>
        <taxon>Aphididae</taxon>
        <taxon>Macrosiphini</taxon>
        <taxon>Macrosiphum</taxon>
    </lineage>
</organism>
<reference evidence="1 2" key="1">
    <citation type="submission" date="2023-01" db="EMBL/GenBank/DDBJ databases">
        <authorList>
            <person name="Whitehead M."/>
        </authorList>
    </citation>
    <scope>NUCLEOTIDE SEQUENCE [LARGE SCALE GENOMIC DNA]</scope>
</reference>
<dbReference type="EMBL" id="CARXXK010000442">
    <property type="protein sequence ID" value="CAI6370596.1"/>
    <property type="molecule type" value="Genomic_DNA"/>
</dbReference>
<evidence type="ECO:0000313" key="1">
    <source>
        <dbReference type="EMBL" id="CAI6370596.1"/>
    </source>
</evidence>
<feature type="non-terminal residue" evidence="1">
    <location>
        <position position="45"/>
    </location>
</feature>
<name>A0AAV0XTF1_9HEMI</name>
<dbReference type="Proteomes" id="UP001160148">
    <property type="component" value="Unassembled WGS sequence"/>
</dbReference>
<gene>
    <name evidence="1" type="ORF">MEUPH1_LOCUS24702</name>
</gene>
<accession>A0AAV0XTF1</accession>
<evidence type="ECO:0000313" key="2">
    <source>
        <dbReference type="Proteomes" id="UP001160148"/>
    </source>
</evidence>
<sequence length="45" mass="5576">MSYYQDDDHNLTDDEDFIELAVIVAFPRKKKMFLERPNHFTKWRD</sequence>
<keyword evidence="2" id="KW-1185">Reference proteome</keyword>
<dbReference type="AlphaFoldDB" id="A0AAV0XTF1"/>
<proteinExistence type="predicted"/>